<dbReference type="EMBL" id="BDRX01000017">
    <property type="protein sequence ID" value="GBF90484.1"/>
    <property type="molecule type" value="Genomic_DNA"/>
</dbReference>
<proteinExistence type="predicted"/>
<dbReference type="Proteomes" id="UP000247498">
    <property type="component" value="Unassembled WGS sequence"/>
</dbReference>
<dbReference type="STRING" id="307507.A0A2V0NS81"/>
<sequence length="312" mass="32228">MARAARNQLGALAFVLAFASAQATVSSEEAALWNTHTYGVFQSGAQAGKVVKFGSGASALPAYVAVPAGGKPEAAVVIFSDVYGWQLNNTRLFADRLAKAGYLAVLPDFFRGDVLADYVKKNPGDLMGWIKRQPNDRVVKDFDALVPEIKKTYPSVKKIAQYGFCWGGLFSALLSSGKGPKVDAAVAFHPSLLTPDVVAAITGPVSFQAADPSLDSQVNATFYQAIEKEFAKKRAKGIPAEIKAYKGQPHGFALRGNVTTSAKAASDAFDAGIAFLKKNLAAAPAGAAAAAAKPAAAAAKPAPAGAGAAAKP</sequence>
<dbReference type="InParanoid" id="A0A2V0NS81"/>
<organism evidence="3 4">
    <name type="scientific">Raphidocelis subcapitata</name>
    <dbReference type="NCBI Taxonomy" id="307507"/>
    <lineage>
        <taxon>Eukaryota</taxon>
        <taxon>Viridiplantae</taxon>
        <taxon>Chlorophyta</taxon>
        <taxon>core chlorophytes</taxon>
        <taxon>Chlorophyceae</taxon>
        <taxon>CS clade</taxon>
        <taxon>Sphaeropleales</taxon>
        <taxon>Selenastraceae</taxon>
        <taxon>Raphidocelis</taxon>
    </lineage>
</organism>
<evidence type="ECO:0000259" key="2">
    <source>
        <dbReference type="Pfam" id="PF01738"/>
    </source>
</evidence>
<dbReference type="FunCoup" id="A0A2V0NS81">
    <property type="interactions" value="927"/>
</dbReference>
<dbReference type="OrthoDB" id="17560at2759"/>
<evidence type="ECO:0000256" key="1">
    <source>
        <dbReference type="SAM" id="SignalP"/>
    </source>
</evidence>
<dbReference type="AlphaFoldDB" id="A0A2V0NS81"/>
<dbReference type="SUPFAM" id="SSF53474">
    <property type="entry name" value="alpha/beta-Hydrolases"/>
    <property type="match status" value="1"/>
</dbReference>
<feature type="chain" id="PRO_5016025325" description="Dienelactone hydrolase domain-containing protein" evidence="1">
    <location>
        <begin position="24"/>
        <end position="312"/>
    </location>
</feature>
<dbReference type="Pfam" id="PF01738">
    <property type="entry name" value="DLH"/>
    <property type="match status" value="1"/>
</dbReference>
<dbReference type="InterPro" id="IPR002925">
    <property type="entry name" value="Dienelactn_hydro"/>
</dbReference>
<dbReference type="PANTHER" id="PTHR17630">
    <property type="entry name" value="DIENELACTONE HYDROLASE"/>
    <property type="match status" value="1"/>
</dbReference>
<comment type="caution">
    <text evidence="3">The sequence shown here is derived from an EMBL/GenBank/DDBJ whole genome shotgun (WGS) entry which is preliminary data.</text>
</comment>
<dbReference type="Gene3D" id="3.40.50.1820">
    <property type="entry name" value="alpha/beta hydrolase"/>
    <property type="match status" value="1"/>
</dbReference>
<name>A0A2V0NS81_9CHLO</name>
<dbReference type="InterPro" id="IPR029058">
    <property type="entry name" value="AB_hydrolase_fold"/>
</dbReference>
<evidence type="ECO:0000313" key="3">
    <source>
        <dbReference type="EMBL" id="GBF90484.1"/>
    </source>
</evidence>
<evidence type="ECO:0000313" key="4">
    <source>
        <dbReference type="Proteomes" id="UP000247498"/>
    </source>
</evidence>
<keyword evidence="4" id="KW-1185">Reference proteome</keyword>
<protein>
    <recommendedName>
        <fullName evidence="2">Dienelactone hydrolase domain-containing protein</fullName>
    </recommendedName>
</protein>
<gene>
    <name evidence="3" type="ORF">Rsub_03480</name>
</gene>
<keyword evidence="1" id="KW-0732">Signal</keyword>
<dbReference type="GO" id="GO:0016787">
    <property type="term" value="F:hydrolase activity"/>
    <property type="evidence" value="ECO:0007669"/>
    <property type="project" value="InterPro"/>
</dbReference>
<reference evidence="3 4" key="1">
    <citation type="journal article" date="2018" name="Sci. Rep.">
        <title>Raphidocelis subcapitata (=Pseudokirchneriella subcapitata) provides an insight into genome evolution and environmental adaptations in the Sphaeropleales.</title>
        <authorList>
            <person name="Suzuki S."/>
            <person name="Yamaguchi H."/>
            <person name="Nakajima N."/>
            <person name="Kawachi M."/>
        </authorList>
    </citation>
    <scope>NUCLEOTIDE SEQUENCE [LARGE SCALE GENOMIC DNA]</scope>
    <source>
        <strain evidence="3 4">NIES-35</strain>
    </source>
</reference>
<feature type="signal peptide" evidence="1">
    <location>
        <begin position="1"/>
        <end position="23"/>
    </location>
</feature>
<accession>A0A2V0NS81</accession>
<feature type="domain" description="Dienelactone hydrolase" evidence="2">
    <location>
        <begin position="61"/>
        <end position="278"/>
    </location>
</feature>
<dbReference type="PANTHER" id="PTHR17630:SF44">
    <property type="entry name" value="PROTEIN AIM2"/>
    <property type="match status" value="1"/>
</dbReference>